<reference evidence="2 3" key="1">
    <citation type="submission" date="2018-01" db="EMBL/GenBank/DDBJ databases">
        <title>Genomic Encyclopedia of Archaeal and Bacterial Type Strains, Phase II (KMG-II): from individual species to whole genera.</title>
        <authorList>
            <person name="Goeker M."/>
        </authorList>
    </citation>
    <scope>NUCLEOTIDE SEQUENCE [LARGE SCALE GENOMIC DNA]</scope>
    <source>
        <strain evidence="2 3">DSM 17023</strain>
    </source>
</reference>
<keyword evidence="1" id="KW-1133">Transmembrane helix</keyword>
<evidence type="ECO:0000313" key="2">
    <source>
        <dbReference type="EMBL" id="POF30577.1"/>
    </source>
</evidence>
<name>A0A2S3US68_9HYPH</name>
<feature type="transmembrane region" description="Helical" evidence="1">
    <location>
        <begin position="272"/>
        <end position="290"/>
    </location>
</feature>
<dbReference type="Proteomes" id="UP000236959">
    <property type="component" value="Unassembled WGS sequence"/>
</dbReference>
<keyword evidence="3" id="KW-1185">Reference proteome</keyword>
<feature type="transmembrane region" description="Helical" evidence="1">
    <location>
        <begin position="49"/>
        <end position="69"/>
    </location>
</feature>
<sequence length="297" mass="30743">MLNARLALTVVRSALTLVAVVWIAAFFNQHREKLVLALAEIDPGELSSAMLWVLVGLLPGALAWQRLLARELPGVPAARGILVYLRSGIGKYTPGGVLAFAIQHRLLQAEKAGSILLLRVFMGTALAACLAAALIGVPAVCALIGVNIWVLGVPIVLATAAVLGLACWRRQWPVVPRILERIGVPAPVPFAATVAIMAGAWTLTGLHMAVLGLHTGASAVFLVSAYSFSAIAGIVFAVLPGAVGIRDGALLAILSLQMAPADALMLALLSRALIIAGDVIGTGLAALALGRRINAHT</sequence>
<proteinExistence type="predicted"/>
<dbReference type="AlphaFoldDB" id="A0A2S3US68"/>
<dbReference type="EMBL" id="PPCN01000006">
    <property type="protein sequence ID" value="POF30577.1"/>
    <property type="molecule type" value="Genomic_DNA"/>
</dbReference>
<evidence type="ECO:0000313" key="3">
    <source>
        <dbReference type="Proteomes" id="UP000236959"/>
    </source>
</evidence>
<feature type="transmembrane region" description="Helical" evidence="1">
    <location>
        <begin position="6"/>
        <end position="28"/>
    </location>
</feature>
<feature type="transmembrane region" description="Helical" evidence="1">
    <location>
        <begin position="146"/>
        <end position="168"/>
    </location>
</feature>
<keyword evidence="1" id="KW-0812">Transmembrane</keyword>
<keyword evidence="1" id="KW-0472">Membrane</keyword>
<feature type="transmembrane region" description="Helical" evidence="1">
    <location>
        <begin position="188"/>
        <end position="210"/>
    </location>
</feature>
<gene>
    <name evidence="2" type="ORF">CLV41_106191</name>
</gene>
<comment type="caution">
    <text evidence="2">The sequence shown here is derived from an EMBL/GenBank/DDBJ whole genome shotgun (WGS) entry which is preliminary data.</text>
</comment>
<protein>
    <submittedName>
        <fullName evidence="2">Lysylphosphatidylglycerol synthase-like protein</fullName>
    </submittedName>
</protein>
<organism evidence="2 3">
    <name type="scientific">Roseibium marinum</name>
    <dbReference type="NCBI Taxonomy" id="281252"/>
    <lineage>
        <taxon>Bacteria</taxon>
        <taxon>Pseudomonadati</taxon>
        <taxon>Pseudomonadota</taxon>
        <taxon>Alphaproteobacteria</taxon>
        <taxon>Hyphomicrobiales</taxon>
        <taxon>Stappiaceae</taxon>
        <taxon>Roseibium</taxon>
    </lineage>
</organism>
<feature type="transmembrane region" description="Helical" evidence="1">
    <location>
        <begin position="114"/>
        <end position="140"/>
    </location>
</feature>
<evidence type="ECO:0000256" key="1">
    <source>
        <dbReference type="SAM" id="Phobius"/>
    </source>
</evidence>
<feature type="transmembrane region" description="Helical" evidence="1">
    <location>
        <begin position="216"/>
        <end position="239"/>
    </location>
</feature>
<accession>A0A2S3US68</accession>
<dbReference type="RefSeq" id="WP_170107211.1">
    <property type="nucleotide sequence ID" value="NZ_PPCN01000006.1"/>
</dbReference>
<feature type="transmembrane region" description="Helical" evidence="1">
    <location>
        <begin position="81"/>
        <end position="102"/>
    </location>
</feature>